<dbReference type="PANTHER" id="PTHR47515:SF2">
    <property type="entry name" value="INTEGRASE CORE DOMAIN PROTEIN"/>
    <property type="match status" value="1"/>
</dbReference>
<comment type="caution">
    <text evidence="1">The sequence shown here is derived from an EMBL/GenBank/DDBJ whole genome shotgun (WGS) entry which is preliminary data.</text>
</comment>
<reference evidence="1" key="2">
    <citation type="submission" date="2020-09" db="EMBL/GenBank/DDBJ databases">
        <authorList>
            <person name="Sun Q."/>
            <person name="Kim S."/>
        </authorList>
    </citation>
    <scope>NUCLEOTIDE SEQUENCE</scope>
    <source>
        <strain evidence="1">KCTC 22164</strain>
    </source>
</reference>
<evidence type="ECO:0008006" key="3">
    <source>
        <dbReference type="Google" id="ProtNLM"/>
    </source>
</evidence>
<dbReference type="PANTHER" id="PTHR47515">
    <property type="entry name" value="LOW CALCIUM RESPONSE LOCUS PROTEIN T"/>
    <property type="match status" value="1"/>
</dbReference>
<keyword evidence="2" id="KW-1185">Reference proteome</keyword>
<dbReference type="AlphaFoldDB" id="A0A918MWZ9"/>
<sequence>MDFMCESLQYGRRVRTFNLVDDFNREALAIEIDLNLPSQRVYVCWNALSRGGVTPPNYAWIMAVNSVIMILLQRS</sequence>
<gene>
    <name evidence="1" type="ORF">GCM10007391_07840</name>
</gene>
<protein>
    <recommendedName>
        <fullName evidence="3">Transposase</fullName>
    </recommendedName>
</protein>
<reference evidence="1" key="1">
    <citation type="journal article" date="2014" name="Int. J. Syst. Evol. Microbiol.">
        <title>Complete genome sequence of Corynebacterium casei LMG S-19264T (=DSM 44701T), isolated from a smear-ripened cheese.</title>
        <authorList>
            <consortium name="US DOE Joint Genome Institute (JGI-PGF)"/>
            <person name="Walter F."/>
            <person name="Albersmeier A."/>
            <person name="Kalinowski J."/>
            <person name="Ruckert C."/>
        </authorList>
    </citation>
    <scope>NUCLEOTIDE SEQUENCE</scope>
    <source>
        <strain evidence="1">KCTC 22164</strain>
    </source>
</reference>
<proteinExistence type="predicted"/>
<name>A0A918MWZ9_9ALTE</name>
<accession>A0A918MWZ9</accession>
<evidence type="ECO:0000313" key="1">
    <source>
        <dbReference type="EMBL" id="GGW77727.1"/>
    </source>
</evidence>
<dbReference type="EMBL" id="BMXP01000002">
    <property type="protein sequence ID" value="GGW77727.1"/>
    <property type="molecule type" value="Genomic_DNA"/>
</dbReference>
<dbReference type="Proteomes" id="UP000631300">
    <property type="component" value="Unassembled WGS sequence"/>
</dbReference>
<organism evidence="1 2">
    <name type="scientific">Alteromonas halophila</name>
    <dbReference type="NCBI Taxonomy" id="516698"/>
    <lineage>
        <taxon>Bacteria</taxon>
        <taxon>Pseudomonadati</taxon>
        <taxon>Pseudomonadota</taxon>
        <taxon>Gammaproteobacteria</taxon>
        <taxon>Alteromonadales</taxon>
        <taxon>Alteromonadaceae</taxon>
        <taxon>Alteromonas/Salinimonas group</taxon>
        <taxon>Alteromonas</taxon>
    </lineage>
</organism>
<evidence type="ECO:0000313" key="2">
    <source>
        <dbReference type="Proteomes" id="UP000631300"/>
    </source>
</evidence>